<feature type="domain" description="Mitochondrial transcription rescue factor 1 C-terminal" evidence="3">
    <location>
        <begin position="185"/>
        <end position="279"/>
    </location>
</feature>
<dbReference type="EMBL" id="JAZGQO010000014">
    <property type="protein sequence ID" value="KAK6171219.1"/>
    <property type="molecule type" value="Genomic_DNA"/>
</dbReference>
<feature type="compositionally biased region" description="Basic and acidic residues" evidence="2">
    <location>
        <begin position="148"/>
        <end position="159"/>
    </location>
</feature>
<proteinExistence type="predicted"/>
<dbReference type="Pfam" id="PF25818">
    <property type="entry name" value="MTRES1_C"/>
    <property type="match status" value="1"/>
</dbReference>
<sequence>MNCSGSRCAIFSCLTNQCGLTLMRRNFAVAAGQIFLNPSSLVNGNNVNNRSRNYSDMPLKLEIGRSNYLSTNRYKIGGKNCVTFPGHRLFLLIRQYTSFSNSFDVTSKLLGNQINLQRTQSCILINSRKLEKNVWIQKRFKKRHRNQNKVEVEDEKGSDSDSDESDSEDELDIEDDTDAPLNYKQVTVHLQSLRADAVVSSGLDVSRNRVDEIFLLSSLRLNNEKLLKKSKRMKAGDFVDVITEKSDGKVKVKRVKVLKIMSEKSQKDKSKVILRVWKSPFDVELI</sequence>
<dbReference type="GO" id="GO:1903108">
    <property type="term" value="P:regulation of mitochondrial transcription"/>
    <property type="evidence" value="ECO:0007669"/>
    <property type="project" value="TreeGrafter"/>
</dbReference>
<feature type="region of interest" description="Disordered" evidence="2">
    <location>
        <begin position="146"/>
        <end position="174"/>
    </location>
</feature>
<keyword evidence="1" id="KW-0694">RNA-binding</keyword>
<name>A0AAN8J8F0_PATCE</name>
<dbReference type="GO" id="GO:0005739">
    <property type="term" value="C:mitochondrion"/>
    <property type="evidence" value="ECO:0007669"/>
    <property type="project" value="TreeGrafter"/>
</dbReference>
<reference evidence="4 5" key="1">
    <citation type="submission" date="2024-01" db="EMBL/GenBank/DDBJ databases">
        <title>The genome of the rayed Mediterranean limpet Patella caerulea (Linnaeus, 1758).</title>
        <authorList>
            <person name="Anh-Thu Weber A."/>
            <person name="Halstead-Nussloch G."/>
        </authorList>
    </citation>
    <scope>NUCLEOTIDE SEQUENCE [LARGE SCALE GENOMIC DNA]</scope>
    <source>
        <strain evidence="4">AATW-2023a</strain>
        <tissue evidence="4">Whole specimen</tissue>
    </source>
</reference>
<dbReference type="Proteomes" id="UP001347796">
    <property type="component" value="Unassembled WGS sequence"/>
</dbReference>
<dbReference type="PROSITE" id="PS50889">
    <property type="entry name" value="S4"/>
    <property type="match status" value="1"/>
</dbReference>
<dbReference type="PANTHER" id="PTHR13633:SF3">
    <property type="entry name" value="MITOCHONDRIAL TRANSCRIPTION RESCUE FACTOR 1"/>
    <property type="match status" value="1"/>
</dbReference>
<comment type="caution">
    <text evidence="4">The sequence shown here is derived from an EMBL/GenBank/DDBJ whole genome shotgun (WGS) entry which is preliminary data.</text>
</comment>
<dbReference type="AlphaFoldDB" id="A0AAN8J8F0"/>
<keyword evidence="5" id="KW-1185">Reference proteome</keyword>
<evidence type="ECO:0000259" key="3">
    <source>
        <dbReference type="Pfam" id="PF25818"/>
    </source>
</evidence>
<dbReference type="GO" id="GO:0003723">
    <property type="term" value="F:RNA binding"/>
    <property type="evidence" value="ECO:0007669"/>
    <property type="project" value="UniProtKB-KW"/>
</dbReference>
<dbReference type="PANTHER" id="PTHR13633">
    <property type="entry name" value="MITOCHONDRIAL TRANSCRIPTION RESCUE FACTOR 1"/>
    <property type="match status" value="1"/>
</dbReference>
<evidence type="ECO:0000313" key="4">
    <source>
        <dbReference type="EMBL" id="KAK6171219.1"/>
    </source>
</evidence>
<dbReference type="InterPro" id="IPR057896">
    <property type="entry name" value="MTRES1_C"/>
</dbReference>
<evidence type="ECO:0000256" key="1">
    <source>
        <dbReference type="PROSITE-ProRule" id="PRU00182"/>
    </source>
</evidence>
<evidence type="ECO:0000256" key="2">
    <source>
        <dbReference type="SAM" id="MobiDB-lite"/>
    </source>
</evidence>
<gene>
    <name evidence="4" type="ORF">SNE40_019454</name>
</gene>
<accession>A0AAN8J8F0</accession>
<evidence type="ECO:0000313" key="5">
    <source>
        <dbReference type="Proteomes" id="UP001347796"/>
    </source>
</evidence>
<protein>
    <recommendedName>
        <fullName evidence="3">Mitochondrial transcription rescue factor 1 C-terminal domain-containing protein</fullName>
    </recommendedName>
</protein>
<organism evidence="4 5">
    <name type="scientific">Patella caerulea</name>
    <name type="common">Rayed Mediterranean limpet</name>
    <dbReference type="NCBI Taxonomy" id="87958"/>
    <lineage>
        <taxon>Eukaryota</taxon>
        <taxon>Metazoa</taxon>
        <taxon>Spiralia</taxon>
        <taxon>Lophotrochozoa</taxon>
        <taxon>Mollusca</taxon>
        <taxon>Gastropoda</taxon>
        <taxon>Patellogastropoda</taxon>
        <taxon>Patelloidea</taxon>
        <taxon>Patellidae</taxon>
        <taxon>Patella</taxon>
    </lineage>
</organism>
<feature type="compositionally biased region" description="Acidic residues" evidence="2">
    <location>
        <begin position="160"/>
        <end position="174"/>
    </location>
</feature>